<evidence type="ECO:0000313" key="3">
    <source>
        <dbReference type="EMBL" id="RZM80930.1"/>
    </source>
</evidence>
<feature type="compositionally biased region" description="Polar residues" evidence="1">
    <location>
        <begin position="14"/>
        <end position="23"/>
    </location>
</feature>
<dbReference type="SUPFAM" id="SSF56281">
    <property type="entry name" value="Metallo-hydrolase/oxidoreductase"/>
    <property type="match status" value="1"/>
</dbReference>
<evidence type="ECO:0000313" key="4">
    <source>
        <dbReference type="Proteomes" id="UP000292345"/>
    </source>
</evidence>
<feature type="domain" description="Metallo-beta-lactamase" evidence="2">
    <location>
        <begin position="41"/>
        <end position="234"/>
    </location>
</feature>
<dbReference type="Proteomes" id="UP000292345">
    <property type="component" value="Unassembled WGS sequence"/>
</dbReference>
<dbReference type="EMBL" id="PPUZ01000029">
    <property type="protein sequence ID" value="RZM80930.1"/>
    <property type="molecule type" value="Genomic_DNA"/>
</dbReference>
<name>A0A4Q7ED74_9GAMM</name>
<sequence length="261" mass="29099">MLDSIVTRPAQAQPKRTQPQTGVPDSALFLGTGAASATELGNSACVICCDAHPWLLIDCGHDTLTRYQRAFGSQSLPRAVFITHLHYDHIGGLEQLYFKAALSGQTVRLYVPVQLIQSLFAMLAYTGLAERREDIWHTFELHPVGEQFFHQQLRLNCYPVRHQAPGSAFSLHLPGRFFYSGDTRPIPELLIHQVTQGEIIFHDCVASANPSHAGLDELLKEYPPAVLARLCVYHYHGADDIHAFEQAGIRYAEPQQLISLC</sequence>
<dbReference type="Pfam" id="PF23023">
    <property type="entry name" value="Anti-Pycsar_Apyc1"/>
    <property type="match status" value="1"/>
</dbReference>
<dbReference type="SMART" id="SM00849">
    <property type="entry name" value="Lactamase_B"/>
    <property type="match status" value="1"/>
</dbReference>
<accession>A0A4Q7ED74</accession>
<dbReference type="AlphaFoldDB" id="A0A4Q7ED74"/>
<reference evidence="3 4" key="1">
    <citation type="submission" date="2018-01" db="EMBL/GenBank/DDBJ databases">
        <title>Co-occurrence of chitin degradation, pigmentation and bioactivity in marine Pseudoalteromonas.</title>
        <authorList>
            <person name="Paulsen S."/>
            <person name="Gram L."/>
            <person name="Machado H."/>
        </authorList>
    </citation>
    <scope>NUCLEOTIDE SEQUENCE [LARGE SCALE GENOMIC DNA]</scope>
    <source>
        <strain evidence="3 4">S1946</strain>
    </source>
</reference>
<feature type="region of interest" description="Disordered" evidence="1">
    <location>
        <begin position="1"/>
        <end position="25"/>
    </location>
</feature>
<dbReference type="RefSeq" id="WP_130244996.1">
    <property type="nucleotide sequence ID" value="NZ_PPUZ01000029.1"/>
</dbReference>
<dbReference type="Gene3D" id="3.60.15.10">
    <property type="entry name" value="Ribonuclease Z/Hydroxyacylglutathione hydrolase-like"/>
    <property type="match status" value="1"/>
</dbReference>
<evidence type="ECO:0000256" key="1">
    <source>
        <dbReference type="SAM" id="MobiDB-lite"/>
    </source>
</evidence>
<comment type="caution">
    <text evidence="3">The sequence shown here is derived from an EMBL/GenBank/DDBJ whole genome shotgun (WGS) entry which is preliminary data.</text>
</comment>
<gene>
    <name evidence="3" type="ORF">C3B51_10440</name>
</gene>
<dbReference type="InterPro" id="IPR001279">
    <property type="entry name" value="Metallo-B-lactamas"/>
</dbReference>
<dbReference type="GO" id="GO:0046872">
    <property type="term" value="F:metal ion binding"/>
    <property type="evidence" value="ECO:0007669"/>
    <property type="project" value="UniProtKB-KW"/>
</dbReference>
<dbReference type="PANTHER" id="PTHR46018">
    <property type="entry name" value="ZINC PHOSPHODIESTERASE ELAC PROTEIN 1"/>
    <property type="match status" value="1"/>
</dbReference>
<dbReference type="PANTHER" id="PTHR46018:SF7">
    <property type="entry name" value="RIBONUCLEASE Z"/>
    <property type="match status" value="1"/>
</dbReference>
<organism evidence="3 4">
    <name type="scientific">Pseudoalteromonas rubra</name>
    <dbReference type="NCBI Taxonomy" id="43658"/>
    <lineage>
        <taxon>Bacteria</taxon>
        <taxon>Pseudomonadati</taxon>
        <taxon>Pseudomonadota</taxon>
        <taxon>Gammaproteobacteria</taxon>
        <taxon>Alteromonadales</taxon>
        <taxon>Pseudoalteromonadaceae</taxon>
        <taxon>Pseudoalteromonas</taxon>
    </lineage>
</organism>
<evidence type="ECO:0000259" key="2">
    <source>
        <dbReference type="SMART" id="SM00849"/>
    </source>
</evidence>
<protein>
    <submittedName>
        <fullName evidence="3">Ribonuclease Z</fullName>
    </submittedName>
</protein>
<proteinExistence type="predicted"/>
<dbReference type="InterPro" id="IPR036866">
    <property type="entry name" value="RibonucZ/Hydroxyglut_hydro"/>
</dbReference>
<dbReference type="GO" id="GO:0042781">
    <property type="term" value="F:3'-tRNA processing endoribonuclease activity"/>
    <property type="evidence" value="ECO:0007669"/>
    <property type="project" value="TreeGrafter"/>
</dbReference>